<feature type="transmembrane region" description="Helical" evidence="8">
    <location>
        <begin position="629"/>
        <end position="648"/>
    </location>
</feature>
<dbReference type="GO" id="GO:0005886">
    <property type="term" value="C:plasma membrane"/>
    <property type="evidence" value="ECO:0007669"/>
    <property type="project" value="UniProtKB-SubCell"/>
</dbReference>
<organism evidence="10 11">
    <name type="scientific">Dillenia turbinata</name>
    <dbReference type="NCBI Taxonomy" id="194707"/>
    <lineage>
        <taxon>Eukaryota</taxon>
        <taxon>Viridiplantae</taxon>
        <taxon>Streptophyta</taxon>
        <taxon>Embryophyta</taxon>
        <taxon>Tracheophyta</taxon>
        <taxon>Spermatophyta</taxon>
        <taxon>Magnoliopsida</taxon>
        <taxon>eudicotyledons</taxon>
        <taxon>Gunneridae</taxon>
        <taxon>Pentapetalae</taxon>
        <taxon>Dilleniales</taxon>
        <taxon>Dilleniaceae</taxon>
        <taxon>Dillenia</taxon>
    </lineage>
</organism>
<reference evidence="10 11" key="1">
    <citation type="submission" date="2023-12" db="EMBL/GenBank/DDBJ databases">
        <title>A high-quality genome assembly for Dillenia turbinata (Dilleniales).</title>
        <authorList>
            <person name="Chanderbali A."/>
        </authorList>
    </citation>
    <scope>NUCLEOTIDE SEQUENCE [LARGE SCALE GENOMIC DNA]</scope>
    <source>
        <strain evidence="10">LSX21</strain>
        <tissue evidence="10">Leaf</tissue>
    </source>
</reference>
<evidence type="ECO:0000256" key="7">
    <source>
        <dbReference type="PROSITE-ProRule" id="PRU00076"/>
    </source>
</evidence>
<comment type="similarity">
    <text evidence="2">Belongs to the TMEM8 family.</text>
</comment>
<feature type="transmembrane region" description="Helical" evidence="8">
    <location>
        <begin position="740"/>
        <end position="760"/>
    </location>
</feature>
<evidence type="ECO:0000256" key="6">
    <source>
        <dbReference type="ARBA" id="ARBA00023136"/>
    </source>
</evidence>
<dbReference type="PROSITE" id="PS00022">
    <property type="entry name" value="EGF_1"/>
    <property type="match status" value="1"/>
</dbReference>
<dbReference type="Gene3D" id="2.60.120.260">
    <property type="entry name" value="Galactose-binding domain-like"/>
    <property type="match status" value="1"/>
</dbReference>
<dbReference type="InterPro" id="IPR021910">
    <property type="entry name" value="NGX6/PGAP6/MYMK"/>
</dbReference>
<dbReference type="PANTHER" id="PTHR14319">
    <property type="entry name" value="FIVE-SPAN TRANSMEMBRANE PROTEIN M83"/>
    <property type="match status" value="1"/>
</dbReference>
<dbReference type="EMBL" id="JBAMMX010000008">
    <property type="protein sequence ID" value="KAK6935415.1"/>
    <property type="molecule type" value="Genomic_DNA"/>
</dbReference>
<evidence type="ECO:0000256" key="2">
    <source>
        <dbReference type="ARBA" id="ARBA00005542"/>
    </source>
</evidence>
<evidence type="ECO:0000313" key="11">
    <source>
        <dbReference type="Proteomes" id="UP001370490"/>
    </source>
</evidence>
<keyword evidence="7" id="KW-0245">EGF-like domain</keyword>
<comment type="caution">
    <text evidence="7">Lacks conserved residue(s) required for the propagation of feature annotation.</text>
</comment>
<dbReference type="AlphaFoldDB" id="A0AAN8ZIE7"/>
<name>A0AAN8ZIE7_9MAGN</name>
<evidence type="ECO:0000256" key="1">
    <source>
        <dbReference type="ARBA" id="ARBA00004651"/>
    </source>
</evidence>
<dbReference type="PROSITE" id="PS50026">
    <property type="entry name" value="EGF_3"/>
    <property type="match status" value="1"/>
</dbReference>
<proteinExistence type="inferred from homology"/>
<comment type="caution">
    <text evidence="10">The sequence shown here is derived from an EMBL/GenBank/DDBJ whole genome shotgun (WGS) entry which is preliminary data.</text>
</comment>
<feature type="transmembrane region" description="Helical" evidence="8">
    <location>
        <begin position="654"/>
        <end position="672"/>
    </location>
</feature>
<evidence type="ECO:0000259" key="9">
    <source>
        <dbReference type="PROSITE" id="PS50026"/>
    </source>
</evidence>
<dbReference type="InterPro" id="IPR000742">
    <property type="entry name" value="EGF"/>
</dbReference>
<evidence type="ECO:0000313" key="10">
    <source>
        <dbReference type="EMBL" id="KAK6935415.1"/>
    </source>
</evidence>
<keyword evidence="7" id="KW-1015">Disulfide bond</keyword>
<feature type="disulfide bond" evidence="7">
    <location>
        <begin position="525"/>
        <end position="534"/>
    </location>
</feature>
<accession>A0AAN8ZIE7</accession>
<dbReference type="Pfam" id="PF12036">
    <property type="entry name" value="DUF3522"/>
    <property type="match status" value="1"/>
</dbReference>
<evidence type="ECO:0000256" key="3">
    <source>
        <dbReference type="ARBA" id="ARBA00022475"/>
    </source>
</evidence>
<comment type="subcellular location">
    <subcellularLocation>
        <location evidence="1">Cell membrane</location>
        <topology evidence="1">Multi-pass membrane protein</topology>
    </subcellularLocation>
</comment>
<sequence>MAFIQQALHTPPVSVLIAGITSEVANAVSRSKRLCSVIMELPSSFSMALIELGSDSNIVSKQWHSESVDQESMIKYKKAYKVPMVCLRHGGPPLPDVSYAAMNVLVLDSFNASVEGLQHLLNAGQCYPLQKKMTLIFTNEQISAGNLYVGLFNGIGPHRTQAKMVNRGSKYLVNAMVTVEGCSHDLMWGVICNHPFQQLSCDKPESGFYDKVREHLLVCRKSLSASCHKGNDAKHYTWIAERTVEEFMIKATNITFGNNNGTGLWCYARYEAMPTKTSHDYSIDLNKGPLVIPSPKIGRWNFAIEFVNWETLNTKQKLRYDLEWHILECPLGKAGPNCTWDSHKLKAIRSTNLAVPVVYFPNYLRGMPLGSGEFPLEPLLTNISSKVLQSDFAWTYFVVNVPPLEAGKNLHIQLRSDKKIAYETYARFGGLPSLNSWDYYYSNQTSSSNNDFMFKFYTQQETQVDLYIFYAREGTWGIGLRHKASPPDTTMSVSIKTCPNECSGHGKCNSDYDGSHLTIYGFCYCDQNYGGFDCSIQTVSPKEQIIHSVLLVASNAASLLPALWSLRQKAYAEWVIFMCSGISSGIYHACDAGDWCLLSYYVLRFMDFWLSFVAVVCLFLYLTALHEAVKSAMTAVVFITTALMYLTGPTRSTNIVAVLGIGALGLLLGWFIEFSIKYKSQMFSTEFSSHVLKRLRNVKTWLLNPMKTLSRRFRWDFVALGFITLFMAGLSWTLETAKTYWLWHSTWHVSIYGAAFLFLCSKAPKRHGGNHERDISMSQVSA</sequence>
<keyword evidence="11" id="KW-1185">Reference proteome</keyword>
<evidence type="ECO:0000256" key="4">
    <source>
        <dbReference type="ARBA" id="ARBA00022692"/>
    </source>
</evidence>
<evidence type="ECO:0000256" key="8">
    <source>
        <dbReference type="SAM" id="Phobius"/>
    </source>
</evidence>
<keyword evidence="5 8" id="KW-1133">Transmembrane helix</keyword>
<dbReference type="Proteomes" id="UP001370490">
    <property type="component" value="Unassembled WGS sequence"/>
</dbReference>
<feature type="disulfide bond" evidence="7">
    <location>
        <begin position="498"/>
        <end position="508"/>
    </location>
</feature>
<evidence type="ECO:0000256" key="5">
    <source>
        <dbReference type="ARBA" id="ARBA00022989"/>
    </source>
</evidence>
<protein>
    <submittedName>
        <fullName evidence="10">NGX6/PGAP6/MYMK</fullName>
    </submittedName>
</protein>
<keyword evidence="4 8" id="KW-0812">Transmembrane</keyword>
<keyword evidence="6 8" id="KW-0472">Membrane</keyword>
<gene>
    <name evidence="10" type="ORF">RJ641_035570</name>
</gene>
<keyword evidence="3" id="KW-1003">Cell membrane</keyword>
<feature type="transmembrane region" description="Helical" evidence="8">
    <location>
        <begin position="601"/>
        <end position="622"/>
    </location>
</feature>
<feature type="transmembrane region" description="Helical" evidence="8">
    <location>
        <begin position="715"/>
        <end position="734"/>
    </location>
</feature>
<feature type="domain" description="EGF-like" evidence="9">
    <location>
        <begin position="494"/>
        <end position="535"/>
    </location>
</feature>
<dbReference type="PANTHER" id="PTHR14319:SF3">
    <property type="entry name" value="TRANSMEMBRANE PROTEIN-LIKE PROTEIN"/>
    <property type="match status" value="1"/>
</dbReference>